<gene>
    <name evidence="1" type="ORF">ACFORL_10310</name>
</gene>
<evidence type="ECO:0000313" key="1">
    <source>
        <dbReference type="EMBL" id="MFC3909463.1"/>
    </source>
</evidence>
<name>A0ABV8CGK9_9GAMM</name>
<accession>A0ABV8CGK9</accession>
<protein>
    <submittedName>
        <fullName evidence="1">Uncharacterized protein</fullName>
    </submittedName>
</protein>
<keyword evidence="2" id="KW-1185">Reference proteome</keyword>
<proteinExistence type="predicted"/>
<dbReference type="Proteomes" id="UP001595758">
    <property type="component" value="Unassembled WGS sequence"/>
</dbReference>
<evidence type="ECO:0000313" key="2">
    <source>
        <dbReference type="Proteomes" id="UP001595758"/>
    </source>
</evidence>
<dbReference type="EMBL" id="JBHSAB010000024">
    <property type="protein sequence ID" value="MFC3909463.1"/>
    <property type="molecule type" value="Genomic_DNA"/>
</dbReference>
<dbReference type="RefSeq" id="WP_382343710.1">
    <property type="nucleotide sequence ID" value="NZ_JBHSAB010000024.1"/>
</dbReference>
<organism evidence="1 2">
    <name type="scientific">Legionella dresdenensis</name>
    <dbReference type="NCBI Taxonomy" id="450200"/>
    <lineage>
        <taxon>Bacteria</taxon>
        <taxon>Pseudomonadati</taxon>
        <taxon>Pseudomonadota</taxon>
        <taxon>Gammaproteobacteria</taxon>
        <taxon>Legionellales</taxon>
        <taxon>Legionellaceae</taxon>
        <taxon>Legionella</taxon>
    </lineage>
</organism>
<sequence>MPNLTRFYIGQKENSHAQRFKKELEARGLTTSVDKVNNLIYIDLINTPFSAIAKFDNSEEPDTGYHELSYQDYVIASIRTGSDSLPAKGACVCLKNIQLLPKNLKDSQEKVCSIPAEEPVAIKPATKGSPGLRRAGLFFKSLKTLPETICNFTVNIR</sequence>
<comment type="caution">
    <text evidence="1">The sequence shown here is derived from an EMBL/GenBank/DDBJ whole genome shotgun (WGS) entry which is preliminary data.</text>
</comment>
<reference evidence="2" key="1">
    <citation type="journal article" date="2019" name="Int. J. Syst. Evol. Microbiol.">
        <title>The Global Catalogue of Microorganisms (GCM) 10K type strain sequencing project: providing services to taxonomists for standard genome sequencing and annotation.</title>
        <authorList>
            <consortium name="The Broad Institute Genomics Platform"/>
            <consortium name="The Broad Institute Genome Sequencing Center for Infectious Disease"/>
            <person name="Wu L."/>
            <person name="Ma J."/>
        </authorList>
    </citation>
    <scope>NUCLEOTIDE SEQUENCE [LARGE SCALE GENOMIC DNA]</scope>
    <source>
        <strain evidence="2">CCUG 59858</strain>
    </source>
</reference>